<evidence type="ECO:0000259" key="1">
    <source>
        <dbReference type="PROSITE" id="PS51819"/>
    </source>
</evidence>
<dbReference type="EMBL" id="VUOB01000033">
    <property type="protein sequence ID" value="KAA2260960.1"/>
    <property type="molecule type" value="Genomic_DNA"/>
</dbReference>
<feature type="domain" description="VOC" evidence="1">
    <location>
        <begin position="6"/>
        <end position="124"/>
    </location>
</feature>
<dbReference type="PANTHER" id="PTHR33993:SF5">
    <property type="entry name" value="GLYOXALASE"/>
    <property type="match status" value="1"/>
</dbReference>
<reference evidence="2 3" key="2">
    <citation type="submission" date="2019-09" db="EMBL/GenBank/DDBJ databases">
        <authorList>
            <person name="Jin C."/>
        </authorList>
    </citation>
    <scope>NUCLEOTIDE SEQUENCE [LARGE SCALE GENOMIC DNA]</scope>
    <source>
        <strain evidence="2 3">AN110305</strain>
    </source>
</reference>
<reference evidence="2 3" key="1">
    <citation type="submission" date="2019-09" db="EMBL/GenBank/DDBJ databases">
        <title>Goodfellowia gen. nov., a new genus of the Pseudonocardineae related to Actinoalloteichus, containing Goodfellowia coeruleoviolacea gen. nov., comb. nov. gen. nov., comb. nov.</title>
        <authorList>
            <person name="Labeda D."/>
        </authorList>
    </citation>
    <scope>NUCLEOTIDE SEQUENCE [LARGE SCALE GENOMIC DNA]</scope>
    <source>
        <strain evidence="2 3">AN110305</strain>
    </source>
</reference>
<gene>
    <name evidence="2" type="ORF">F0L68_19375</name>
</gene>
<sequence>MARVTGIGGVFLRSRDPGKLASWYRDHLGLAMSEHGTVTFHWADCATDDQPGSTTLALFPQGTEYLGEPGQKAMLNLRVDDLIQLLVRLRARGVEVLPHTEDSEYGRFGWCVDPEGNRVELWEPADGM</sequence>
<protein>
    <submittedName>
        <fullName evidence="2">VOC family protein</fullName>
    </submittedName>
</protein>
<dbReference type="Pfam" id="PF00903">
    <property type="entry name" value="Glyoxalase"/>
    <property type="match status" value="1"/>
</dbReference>
<dbReference type="PANTHER" id="PTHR33993">
    <property type="entry name" value="GLYOXALASE-RELATED"/>
    <property type="match status" value="1"/>
</dbReference>
<keyword evidence="3" id="KW-1185">Reference proteome</keyword>
<proteinExistence type="predicted"/>
<dbReference type="InterPro" id="IPR052164">
    <property type="entry name" value="Anthracycline_SecMetBiosynth"/>
</dbReference>
<dbReference type="PROSITE" id="PS51819">
    <property type="entry name" value="VOC"/>
    <property type="match status" value="1"/>
</dbReference>
<evidence type="ECO:0000313" key="3">
    <source>
        <dbReference type="Proteomes" id="UP000323454"/>
    </source>
</evidence>
<organism evidence="2 3">
    <name type="scientific">Solihabitans fulvus</name>
    <dbReference type="NCBI Taxonomy" id="1892852"/>
    <lineage>
        <taxon>Bacteria</taxon>
        <taxon>Bacillati</taxon>
        <taxon>Actinomycetota</taxon>
        <taxon>Actinomycetes</taxon>
        <taxon>Pseudonocardiales</taxon>
        <taxon>Pseudonocardiaceae</taxon>
        <taxon>Solihabitans</taxon>
    </lineage>
</organism>
<dbReference type="OrthoDB" id="9799428at2"/>
<dbReference type="AlphaFoldDB" id="A0A5B2XD47"/>
<dbReference type="InterPro" id="IPR029068">
    <property type="entry name" value="Glyas_Bleomycin-R_OHBP_Dase"/>
</dbReference>
<name>A0A5B2XD47_9PSEU</name>
<accession>A0A5B2XD47</accession>
<dbReference type="SUPFAM" id="SSF54593">
    <property type="entry name" value="Glyoxalase/Bleomycin resistance protein/Dihydroxybiphenyl dioxygenase"/>
    <property type="match status" value="1"/>
</dbReference>
<dbReference type="CDD" id="cd06587">
    <property type="entry name" value="VOC"/>
    <property type="match status" value="1"/>
</dbReference>
<dbReference type="Proteomes" id="UP000323454">
    <property type="component" value="Unassembled WGS sequence"/>
</dbReference>
<dbReference type="InterPro" id="IPR004360">
    <property type="entry name" value="Glyas_Fos-R_dOase_dom"/>
</dbReference>
<comment type="caution">
    <text evidence="2">The sequence shown here is derived from an EMBL/GenBank/DDBJ whole genome shotgun (WGS) entry which is preliminary data.</text>
</comment>
<evidence type="ECO:0000313" key="2">
    <source>
        <dbReference type="EMBL" id="KAA2260960.1"/>
    </source>
</evidence>
<dbReference type="InterPro" id="IPR037523">
    <property type="entry name" value="VOC_core"/>
</dbReference>
<dbReference type="Gene3D" id="3.10.180.10">
    <property type="entry name" value="2,3-Dihydroxybiphenyl 1,2-Dioxygenase, domain 1"/>
    <property type="match status" value="1"/>
</dbReference>
<dbReference type="RefSeq" id="WP_149851010.1">
    <property type="nucleotide sequence ID" value="NZ_VUOB01000033.1"/>
</dbReference>